<dbReference type="InterPro" id="IPR050261">
    <property type="entry name" value="FrsA_esterase"/>
</dbReference>
<gene>
    <name evidence="3" type="ORF">FED44_28575</name>
</gene>
<dbReference type="SUPFAM" id="SSF53474">
    <property type="entry name" value="alpha/beta-Hydrolases"/>
    <property type="match status" value="1"/>
</dbReference>
<evidence type="ECO:0000313" key="3">
    <source>
        <dbReference type="EMBL" id="TLP54005.1"/>
    </source>
</evidence>
<organism evidence="3 4">
    <name type="scientific">Microbispora triticiradicis</name>
    <dbReference type="NCBI Taxonomy" id="2200763"/>
    <lineage>
        <taxon>Bacteria</taxon>
        <taxon>Bacillati</taxon>
        <taxon>Actinomycetota</taxon>
        <taxon>Actinomycetes</taxon>
        <taxon>Streptosporangiales</taxon>
        <taxon>Streptosporangiaceae</taxon>
        <taxon>Microbispora</taxon>
    </lineage>
</organism>
<dbReference type="PANTHER" id="PTHR22946:SF9">
    <property type="entry name" value="POLYKETIDE TRANSFERASE AF380"/>
    <property type="match status" value="1"/>
</dbReference>
<name>A0A5R8YLA4_9ACTN</name>
<dbReference type="EMBL" id="VANP01000014">
    <property type="protein sequence ID" value="TLP54005.1"/>
    <property type="molecule type" value="Genomic_DNA"/>
</dbReference>
<dbReference type="InterPro" id="IPR010520">
    <property type="entry name" value="FrsA-like"/>
</dbReference>
<reference evidence="3" key="1">
    <citation type="submission" date="2019-05" db="EMBL/GenBank/DDBJ databases">
        <title>Isolation, diversity and antifungal activity of Actinobacteria from wheat.</title>
        <authorList>
            <person name="Yu B."/>
        </authorList>
    </citation>
    <scope>NUCLEOTIDE SEQUENCE [LARGE SCALE GENOMIC DNA]</scope>
    <source>
        <strain evidence="3">NEAU-HEGS1-5</strain>
    </source>
</reference>
<dbReference type="OrthoDB" id="5704902at2"/>
<sequence length="360" mass="38834">MNDLTELKRFVVAHAISQNLPADHYGALLDRITADAGDEPGSWPYEWIRAGDEWDAAGETALACQYYTMGRFPYVDGPGRKRALARCLDAFDRWRSGVPGLEPVVVDVDGVPVRVWAAGLSAEEPRPLLVMTGGIVSPKEQWGPVLPQIAAFGMAGVVADLPGVGESPLRYGPDAWRLFPAILDALEGRAEVRETYLLALSFSGHAAITAALRDPRVRGVVANGPPVHDFFTDAAWQARVPKVTRDTLAHLAGVPPEAVFAHVRDWALDDADLRALTVPLAAVTAKRDEIIPPGDTERLKRSVRDLRLMEHDDVHGAPSHLAETRVWSLLAVQRMRPGADPEVTASLAAALEAARAGAAA</sequence>
<dbReference type="InterPro" id="IPR029058">
    <property type="entry name" value="AB_hydrolase_fold"/>
</dbReference>
<proteinExistence type="inferred from homology"/>
<comment type="caution">
    <text evidence="3">The sequence shown here is derived from an EMBL/GenBank/DDBJ whole genome shotgun (WGS) entry which is preliminary data.</text>
</comment>
<comment type="similarity">
    <text evidence="1">Belongs to the AB hydrolase superfamily.</text>
</comment>
<dbReference type="Proteomes" id="UP000309033">
    <property type="component" value="Unassembled WGS sequence"/>
</dbReference>
<accession>A0A5R8YLA4</accession>
<keyword evidence="2 3" id="KW-0378">Hydrolase</keyword>
<keyword evidence="4" id="KW-1185">Reference proteome</keyword>
<protein>
    <submittedName>
        <fullName evidence="3">Alpha/beta hydrolase</fullName>
    </submittedName>
</protein>
<dbReference type="Pfam" id="PF06500">
    <property type="entry name" value="FrsA-like"/>
    <property type="match status" value="1"/>
</dbReference>
<dbReference type="GO" id="GO:0052689">
    <property type="term" value="F:carboxylic ester hydrolase activity"/>
    <property type="evidence" value="ECO:0007669"/>
    <property type="project" value="UniProtKB-ARBA"/>
</dbReference>
<evidence type="ECO:0000256" key="1">
    <source>
        <dbReference type="ARBA" id="ARBA00008645"/>
    </source>
</evidence>
<dbReference type="PANTHER" id="PTHR22946">
    <property type="entry name" value="DIENELACTONE HYDROLASE DOMAIN-CONTAINING PROTEIN-RELATED"/>
    <property type="match status" value="1"/>
</dbReference>
<dbReference type="AlphaFoldDB" id="A0A5R8YLA4"/>
<evidence type="ECO:0000256" key="2">
    <source>
        <dbReference type="ARBA" id="ARBA00022801"/>
    </source>
</evidence>
<evidence type="ECO:0000313" key="4">
    <source>
        <dbReference type="Proteomes" id="UP000309033"/>
    </source>
</evidence>
<dbReference type="Gene3D" id="3.40.50.1820">
    <property type="entry name" value="alpha/beta hydrolase"/>
    <property type="match status" value="1"/>
</dbReference>